<accession>A0ABS5W5N5</accession>
<dbReference type="InterPro" id="IPR037401">
    <property type="entry name" value="SnoaL-like"/>
</dbReference>
<evidence type="ECO:0000313" key="3">
    <source>
        <dbReference type="Proteomes" id="UP000811255"/>
    </source>
</evidence>
<comment type="caution">
    <text evidence="2">The sequence shown here is derived from an EMBL/GenBank/DDBJ whole genome shotgun (WGS) entry which is preliminary data.</text>
</comment>
<dbReference type="Proteomes" id="UP000811255">
    <property type="component" value="Unassembled WGS sequence"/>
</dbReference>
<dbReference type="InterPro" id="IPR032710">
    <property type="entry name" value="NTF2-like_dom_sf"/>
</dbReference>
<protein>
    <submittedName>
        <fullName evidence="2">Nuclear transport factor 2 family protein</fullName>
    </submittedName>
</protein>
<dbReference type="EMBL" id="JAHFVK010000002">
    <property type="protein sequence ID" value="MBT2134608.1"/>
    <property type="molecule type" value="Genomic_DNA"/>
</dbReference>
<keyword evidence="3" id="KW-1185">Reference proteome</keyword>
<feature type="domain" description="SnoaL-like" evidence="1">
    <location>
        <begin position="8"/>
        <end position="132"/>
    </location>
</feature>
<dbReference type="SUPFAM" id="SSF54427">
    <property type="entry name" value="NTF2-like"/>
    <property type="match status" value="1"/>
</dbReference>
<sequence length="171" mass="18782">MAQPLSTDDQLAIRDVISRYAWALDTGDVAGFVACFCSDGALIWDAFEAPEEWRGTEALRHFATFFRDLPSSAGRQHHVTNTLITPSENGARAVSYAAVALRQGDGPHLLNVMGYYEDLFRHEAGQWRLAERIIRDWSGPVLKAFAGQTGERVARPKPAPLAGAAFKPAKL</sequence>
<evidence type="ECO:0000313" key="2">
    <source>
        <dbReference type="EMBL" id="MBT2134608.1"/>
    </source>
</evidence>
<proteinExistence type="predicted"/>
<gene>
    <name evidence="2" type="ORF">KK137_09700</name>
</gene>
<reference evidence="2 3" key="1">
    <citation type="submission" date="2021-05" db="EMBL/GenBank/DDBJ databases">
        <title>Croceibacterium sp. LX-88 genome sequence.</title>
        <authorList>
            <person name="Luo X."/>
        </authorList>
    </citation>
    <scope>NUCLEOTIDE SEQUENCE [LARGE SCALE GENOMIC DNA]</scope>
    <source>
        <strain evidence="2 3">LX-88</strain>
    </source>
</reference>
<organism evidence="2 3">
    <name type="scientific">Croceibacterium selenioxidans</name>
    <dbReference type="NCBI Taxonomy" id="2838833"/>
    <lineage>
        <taxon>Bacteria</taxon>
        <taxon>Pseudomonadati</taxon>
        <taxon>Pseudomonadota</taxon>
        <taxon>Alphaproteobacteria</taxon>
        <taxon>Sphingomonadales</taxon>
        <taxon>Erythrobacteraceae</taxon>
        <taxon>Croceibacterium</taxon>
    </lineage>
</organism>
<dbReference type="Pfam" id="PF13577">
    <property type="entry name" value="SnoaL_4"/>
    <property type="match status" value="1"/>
</dbReference>
<dbReference type="RefSeq" id="WP_214536242.1">
    <property type="nucleotide sequence ID" value="NZ_JAHFVK010000002.1"/>
</dbReference>
<dbReference type="CDD" id="cd00531">
    <property type="entry name" value="NTF2_like"/>
    <property type="match status" value="1"/>
</dbReference>
<evidence type="ECO:0000259" key="1">
    <source>
        <dbReference type="Pfam" id="PF13577"/>
    </source>
</evidence>
<dbReference type="Gene3D" id="3.10.450.50">
    <property type="match status" value="1"/>
</dbReference>
<name>A0ABS5W5N5_9SPHN</name>